<gene>
    <name evidence="1" type="ORF">PCON_04737</name>
</gene>
<organism evidence="1 2">
    <name type="scientific">Pyronema omphalodes (strain CBS 100304)</name>
    <name type="common">Pyronema confluens</name>
    <dbReference type="NCBI Taxonomy" id="1076935"/>
    <lineage>
        <taxon>Eukaryota</taxon>
        <taxon>Fungi</taxon>
        <taxon>Dikarya</taxon>
        <taxon>Ascomycota</taxon>
        <taxon>Pezizomycotina</taxon>
        <taxon>Pezizomycetes</taxon>
        <taxon>Pezizales</taxon>
        <taxon>Pyronemataceae</taxon>
        <taxon>Pyronema</taxon>
    </lineage>
</organism>
<name>U4L527_PYROM</name>
<dbReference type="PANTHER" id="PTHR47843">
    <property type="entry name" value="BTB DOMAIN-CONTAINING PROTEIN-RELATED"/>
    <property type="match status" value="1"/>
</dbReference>
<proteinExistence type="predicted"/>
<protein>
    <submittedName>
        <fullName evidence="1">Similar to BTB/POZ domain-containing protein [Metarhizium acridum CQMa 102] acc. no. EFY89471</fullName>
    </submittedName>
</protein>
<reference evidence="1 2" key="1">
    <citation type="journal article" date="2013" name="PLoS Genet.">
        <title>The genome and development-dependent transcriptomes of Pyronema confluens: a window into fungal evolution.</title>
        <authorList>
            <person name="Traeger S."/>
            <person name="Altegoer F."/>
            <person name="Freitag M."/>
            <person name="Gabaldon T."/>
            <person name="Kempken F."/>
            <person name="Kumar A."/>
            <person name="Marcet-Houben M."/>
            <person name="Poggeler S."/>
            <person name="Stajich J.E."/>
            <person name="Nowrousian M."/>
        </authorList>
    </citation>
    <scope>NUCLEOTIDE SEQUENCE [LARGE SCALE GENOMIC DNA]</scope>
    <source>
        <strain evidence="2">CBS 100304</strain>
        <tissue evidence="1">Vegetative mycelium</tissue>
    </source>
</reference>
<dbReference type="OrthoDB" id="6359816at2759"/>
<dbReference type="Proteomes" id="UP000018144">
    <property type="component" value="Unassembled WGS sequence"/>
</dbReference>
<dbReference type="AlphaFoldDB" id="U4L527"/>
<dbReference type="PANTHER" id="PTHR47843:SF5">
    <property type="entry name" value="BTB_POZ DOMAIN PROTEIN"/>
    <property type="match status" value="1"/>
</dbReference>
<accession>U4L527</accession>
<dbReference type="Gene3D" id="3.30.710.10">
    <property type="entry name" value="Potassium Channel Kv1.1, Chain A"/>
    <property type="match status" value="1"/>
</dbReference>
<keyword evidence="2" id="KW-1185">Reference proteome</keyword>
<evidence type="ECO:0000313" key="2">
    <source>
        <dbReference type="Proteomes" id="UP000018144"/>
    </source>
</evidence>
<sequence>MLSIRTSFFTDATKKAGFLESKDDTVTMEEHSAHAVWRLLMYCYTGDYRETNNADITDESTVHDAYLKHIRVHALADMLNIDSLKILAVEKLWLSIRNNWDVRLFIPCVKETYATTNKRDKTIRNMLVMAAHKNMAQLVERKGFVEEFQDMGEFTVEFLVHVAPSLNSIVNRTSFGVLVQVLISQIAPPVNNSA</sequence>
<dbReference type="InterPro" id="IPR011333">
    <property type="entry name" value="SKP1/BTB/POZ_sf"/>
</dbReference>
<dbReference type="EMBL" id="HF935235">
    <property type="protein sequence ID" value="CCX05150.1"/>
    <property type="molecule type" value="Genomic_DNA"/>
</dbReference>
<evidence type="ECO:0000313" key="1">
    <source>
        <dbReference type="EMBL" id="CCX05150.1"/>
    </source>
</evidence>
<dbReference type="SUPFAM" id="SSF54695">
    <property type="entry name" value="POZ domain"/>
    <property type="match status" value="1"/>
</dbReference>